<dbReference type="InterPro" id="IPR013384">
    <property type="entry name" value="Flagell_FlgL"/>
</dbReference>
<dbReference type="NCBIfam" id="TIGR02550">
    <property type="entry name" value="flagell_flgL"/>
    <property type="match status" value="1"/>
</dbReference>
<name>A0A3B1B451_9ZZZZ</name>
<feature type="coiled-coil region" evidence="1">
    <location>
        <begin position="52"/>
        <end position="79"/>
    </location>
</feature>
<dbReference type="GO" id="GO:0071973">
    <property type="term" value="P:bacterial-type flagellum-dependent cell motility"/>
    <property type="evidence" value="ECO:0007669"/>
    <property type="project" value="InterPro"/>
</dbReference>
<dbReference type="GO" id="GO:0009424">
    <property type="term" value="C:bacterial-type flagellum hook"/>
    <property type="evidence" value="ECO:0007669"/>
    <property type="project" value="InterPro"/>
</dbReference>
<proteinExistence type="predicted"/>
<feature type="domain" description="Flagellin N-terminal" evidence="2">
    <location>
        <begin position="4"/>
        <end position="141"/>
    </location>
</feature>
<dbReference type="PANTHER" id="PTHR42792">
    <property type="entry name" value="FLAGELLIN"/>
    <property type="match status" value="1"/>
</dbReference>
<evidence type="ECO:0000259" key="2">
    <source>
        <dbReference type="Pfam" id="PF00669"/>
    </source>
</evidence>
<dbReference type="InterPro" id="IPR001492">
    <property type="entry name" value="Flagellin"/>
</dbReference>
<dbReference type="Gene3D" id="1.20.1330.10">
    <property type="entry name" value="f41 fragment of flagellin, N-terminal domain"/>
    <property type="match status" value="2"/>
</dbReference>
<dbReference type="PANTHER" id="PTHR42792:SF1">
    <property type="entry name" value="FLAGELLAR HOOK-ASSOCIATED PROTEIN 3"/>
    <property type="match status" value="1"/>
</dbReference>
<protein>
    <submittedName>
        <fullName evidence="3">Flagellar hook-associated protein FlgL</fullName>
    </submittedName>
</protein>
<dbReference type="Pfam" id="PF00669">
    <property type="entry name" value="Flagellin_N"/>
    <property type="match status" value="1"/>
</dbReference>
<dbReference type="EMBL" id="UOFX01000044">
    <property type="protein sequence ID" value="VAX08891.1"/>
    <property type="molecule type" value="Genomic_DNA"/>
</dbReference>
<dbReference type="GO" id="GO:0005198">
    <property type="term" value="F:structural molecule activity"/>
    <property type="evidence" value="ECO:0007669"/>
    <property type="project" value="InterPro"/>
</dbReference>
<dbReference type="AlphaFoldDB" id="A0A3B1B451"/>
<sequence>MRISTGLYFQRAINAMTEQQSALSKTQMQLATGKRMLTAADDPAAASRVLGLNKVLETVNQYQKNAERLTARLEHEEAAVDSVVNLLQRAKVLAVQGNNGALSATDKEAIATEIYQLVDGMMGLANTRDSDGEYIFGGFQTRATPFTRPALGTFSYVGDQGQRSLQISADRQVADSDNGFAMFVDVDTGPYAEVTGIAAATFTAIADGDLTINGINVGAIPAAADADERASQIYDAINAVADITNVQAEMVTPSTVRLVSSAGDIAISAASLGDTGLTTATTAATTSKRSVMDTLYQLANTLDNDLAVDRYIGDIRLAMEHVTTRQTIIGARLNTVDAQVEVNASVKLLYEANLSTEQDLDYAEAIGRFDRQMLALQAAQQAYVKVQGLSLFNYI</sequence>
<evidence type="ECO:0000256" key="1">
    <source>
        <dbReference type="SAM" id="Coils"/>
    </source>
</evidence>
<gene>
    <name evidence="3" type="ORF">MNBD_GAMMA26-2159</name>
</gene>
<organism evidence="3">
    <name type="scientific">hydrothermal vent metagenome</name>
    <dbReference type="NCBI Taxonomy" id="652676"/>
    <lineage>
        <taxon>unclassified sequences</taxon>
        <taxon>metagenomes</taxon>
        <taxon>ecological metagenomes</taxon>
    </lineage>
</organism>
<evidence type="ECO:0000313" key="3">
    <source>
        <dbReference type="EMBL" id="VAX08891.1"/>
    </source>
</evidence>
<keyword evidence="3" id="KW-0282">Flagellum</keyword>
<reference evidence="3" key="1">
    <citation type="submission" date="2018-06" db="EMBL/GenBank/DDBJ databases">
        <authorList>
            <person name="Zhirakovskaya E."/>
        </authorList>
    </citation>
    <scope>NUCLEOTIDE SEQUENCE</scope>
</reference>
<accession>A0A3B1B451</accession>
<dbReference type="SUPFAM" id="SSF64518">
    <property type="entry name" value="Phase 1 flagellin"/>
    <property type="match status" value="1"/>
</dbReference>
<keyword evidence="3" id="KW-0966">Cell projection</keyword>
<dbReference type="InterPro" id="IPR001029">
    <property type="entry name" value="Flagellin_N"/>
</dbReference>
<keyword evidence="1" id="KW-0175">Coiled coil</keyword>
<keyword evidence="3" id="KW-0969">Cilium</keyword>